<sequence>MGIISLITLNEKESHLHCGKNSLTGSFGWFLQTLLASLAFTCLILKRWCEPSSERRPWKIWWYDTSKQGLGALVIHMINIVLSENFDGDPCTWYIINFLLDSSIGLFMVYIGIRAAQYLADIKHWESIRFGEYGKPPSANAWIIQCVLYVLLMMFVKLVITLIMRFKFWEQVREFVLSPIPNPLMELILVILIIPLVVNVSTNIILALSEYYSSCILDYIYLSNDKTNNN</sequence>
<feature type="transmembrane region" description="Helical" evidence="1">
    <location>
        <begin position="29"/>
        <end position="49"/>
    </location>
</feature>
<dbReference type="AlphaFoldDB" id="A0ABD0XSL4"/>
<name>A0ABD0XSL4_9HEMI</name>
<keyword evidence="3" id="KW-1185">Reference proteome</keyword>
<organism evidence="2 3">
    <name type="scientific">Ranatra chinensis</name>
    <dbReference type="NCBI Taxonomy" id="642074"/>
    <lineage>
        <taxon>Eukaryota</taxon>
        <taxon>Metazoa</taxon>
        <taxon>Ecdysozoa</taxon>
        <taxon>Arthropoda</taxon>
        <taxon>Hexapoda</taxon>
        <taxon>Insecta</taxon>
        <taxon>Pterygota</taxon>
        <taxon>Neoptera</taxon>
        <taxon>Paraneoptera</taxon>
        <taxon>Hemiptera</taxon>
        <taxon>Heteroptera</taxon>
        <taxon>Panheteroptera</taxon>
        <taxon>Nepomorpha</taxon>
        <taxon>Nepidae</taxon>
        <taxon>Ranatrinae</taxon>
        <taxon>Ranatra</taxon>
    </lineage>
</organism>
<accession>A0ABD0XSL4</accession>
<keyword evidence="1" id="KW-0472">Membrane</keyword>
<dbReference type="InterPro" id="IPR022127">
    <property type="entry name" value="STIMATE/YPL162C"/>
</dbReference>
<dbReference type="EMBL" id="JBFDAA010000023">
    <property type="protein sequence ID" value="KAL1110171.1"/>
    <property type="molecule type" value="Genomic_DNA"/>
</dbReference>
<protein>
    <submittedName>
        <fullName evidence="2">Uncharacterized protein</fullName>
    </submittedName>
</protein>
<feature type="transmembrane region" description="Helical" evidence="1">
    <location>
        <begin position="141"/>
        <end position="164"/>
    </location>
</feature>
<comment type="caution">
    <text evidence="2">The sequence shown here is derived from an EMBL/GenBank/DDBJ whole genome shotgun (WGS) entry which is preliminary data.</text>
</comment>
<evidence type="ECO:0000313" key="3">
    <source>
        <dbReference type="Proteomes" id="UP001558652"/>
    </source>
</evidence>
<keyword evidence="1" id="KW-0812">Transmembrane</keyword>
<gene>
    <name evidence="2" type="ORF">AAG570_008248</name>
</gene>
<dbReference type="Pfam" id="PF12400">
    <property type="entry name" value="STIMATE"/>
    <property type="match status" value="1"/>
</dbReference>
<evidence type="ECO:0000313" key="2">
    <source>
        <dbReference type="EMBL" id="KAL1110171.1"/>
    </source>
</evidence>
<feature type="transmembrane region" description="Helical" evidence="1">
    <location>
        <begin position="184"/>
        <end position="208"/>
    </location>
</feature>
<dbReference type="PANTHER" id="PTHR31735">
    <property type="entry name" value="VACUOLAR MEMBRANE PROTEIN YPL162C"/>
    <property type="match status" value="1"/>
</dbReference>
<dbReference type="PANTHER" id="PTHR31735:SF1">
    <property type="entry name" value="VACUOLAR MEMBRANE PROTEIN YPL162C"/>
    <property type="match status" value="1"/>
</dbReference>
<reference evidence="2 3" key="1">
    <citation type="submission" date="2024-07" db="EMBL/GenBank/DDBJ databases">
        <title>Chromosome-level genome assembly of the water stick insect Ranatra chinensis (Heteroptera: Nepidae).</title>
        <authorList>
            <person name="Liu X."/>
        </authorList>
    </citation>
    <scope>NUCLEOTIDE SEQUENCE [LARGE SCALE GENOMIC DNA]</scope>
    <source>
        <strain evidence="2">Cailab_2021Rc</strain>
        <tissue evidence="2">Muscle</tissue>
    </source>
</reference>
<keyword evidence="1" id="KW-1133">Transmembrane helix</keyword>
<proteinExistence type="predicted"/>
<evidence type="ECO:0000256" key="1">
    <source>
        <dbReference type="SAM" id="Phobius"/>
    </source>
</evidence>
<dbReference type="Proteomes" id="UP001558652">
    <property type="component" value="Unassembled WGS sequence"/>
</dbReference>
<feature type="transmembrane region" description="Helical" evidence="1">
    <location>
        <begin position="94"/>
        <end position="120"/>
    </location>
</feature>